<dbReference type="CDD" id="cd22411">
    <property type="entry name" value="KH-I_Vigilin_rpt8"/>
    <property type="match status" value="1"/>
</dbReference>
<feature type="domain" description="K Homology" evidence="6">
    <location>
        <begin position="555"/>
        <end position="624"/>
    </location>
</feature>
<sequence>MNPEPAIQGFEGHFSGVPHLALSPLSDPNGHSSHISHYGVSALDPTFEQQILTPPADYHVTAEPVPTLAPTLAPTLGTYDDIFPALPESEPNPDNAVANTGLQWNIQRMKVKSSNITQVFRVAPEERKYRELNSRFGEQAEQAKICADIMQKTGAHIEMSISKDGTLTFLITGKEEAVLLAKRMISSELQTQASASLPIPKEHHRFILGKNGQRLSALEQNTGTKIYIPRQNETSELIKILGTKEAIDKAVHEIQLISNEMASRANERVSIPKIYHPFIVGPFNETLAQIMSESGAKVSVPPPSVNKEEISITGEREAVLMAKDKIMHIFRDREKKCQTVSMEVRKSQHKYIIGHKGQTLNDIFLKTGVSVEMPSPDSNSETITLRGEQEKLGPALTVLYEKAHSEVDAEIEVPAWYHKYILGPKGTKFQEISQDFQKVNVSFVSNEDKIKMHGPVAEVDKAKEVIGEVIREITSKIIVEEIKVDSRYHRFIIGKNGVHIKHIREETGAQIHIPTEGNETVASSDIIRIEGSPQSVLKAKQELEIIIKKMVEKENEVSKDLMIEQRFHRQIIGAKGERIKVIRESFNQVVIIFPEPNDKSDKVTIRGTRKDVDQCYKHLSQLNKELLTNNHRVEVPIFKQFHKFIIGKEGANIKKIRDETGTRIDLPAEGADSDVIVITGMKSNVETARDR</sequence>
<keyword evidence="8" id="KW-1185">Reference proteome</keyword>
<reference evidence="7" key="1">
    <citation type="submission" date="2020-11" db="EMBL/GenBank/DDBJ databases">
        <authorList>
            <person name="Tran Van P."/>
        </authorList>
    </citation>
    <scope>NUCLEOTIDE SEQUENCE</scope>
</reference>
<dbReference type="CDD" id="cd02394">
    <property type="entry name" value="KH-I_Vigilin_rpt6"/>
    <property type="match status" value="1"/>
</dbReference>
<feature type="domain" description="K Homology" evidence="6">
    <location>
        <begin position="405"/>
        <end position="471"/>
    </location>
</feature>
<feature type="non-terminal residue" evidence="7">
    <location>
        <position position="691"/>
    </location>
</feature>
<name>A0A7R9Q7Y1_9ACAR</name>
<feature type="domain" description="K Homology" evidence="6">
    <location>
        <begin position="629"/>
        <end position="691"/>
    </location>
</feature>
<dbReference type="InterPro" id="IPR036612">
    <property type="entry name" value="KH_dom_type_1_sf"/>
</dbReference>
<dbReference type="Pfam" id="PF24668">
    <property type="entry name" value="KH_Vigilin"/>
    <property type="match status" value="1"/>
</dbReference>
<evidence type="ECO:0000256" key="4">
    <source>
        <dbReference type="ARBA" id="ARBA00022884"/>
    </source>
</evidence>
<feature type="domain" description="K Homology" evidence="6">
    <location>
        <begin position="114"/>
        <end position="190"/>
    </location>
</feature>
<gene>
    <name evidence="7" type="ORF">OSB1V03_LOCUS16032</name>
</gene>
<dbReference type="InterPro" id="IPR004088">
    <property type="entry name" value="KH_dom_type_1"/>
</dbReference>
<evidence type="ECO:0000256" key="3">
    <source>
        <dbReference type="ARBA" id="ARBA00022737"/>
    </source>
</evidence>
<dbReference type="GO" id="GO:0010468">
    <property type="term" value="P:regulation of gene expression"/>
    <property type="evidence" value="ECO:0007669"/>
    <property type="project" value="UniProtKB-ARBA"/>
</dbReference>
<evidence type="ECO:0000256" key="1">
    <source>
        <dbReference type="ARBA" id="ARBA00004496"/>
    </source>
</evidence>
<protein>
    <recommendedName>
        <fullName evidence="6">K Homology domain-containing protein</fullName>
    </recommendedName>
</protein>
<accession>A0A7R9Q7Y1</accession>
<dbReference type="AlphaFoldDB" id="A0A7R9Q7Y1"/>
<dbReference type="PANTHER" id="PTHR10627">
    <property type="entry name" value="SCP160"/>
    <property type="match status" value="1"/>
</dbReference>
<organism evidence="7">
    <name type="scientific">Medioppia subpectinata</name>
    <dbReference type="NCBI Taxonomy" id="1979941"/>
    <lineage>
        <taxon>Eukaryota</taxon>
        <taxon>Metazoa</taxon>
        <taxon>Ecdysozoa</taxon>
        <taxon>Arthropoda</taxon>
        <taxon>Chelicerata</taxon>
        <taxon>Arachnida</taxon>
        <taxon>Acari</taxon>
        <taxon>Acariformes</taxon>
        <taxon>Sarcoptiformes</taxon>
        <taxon>Oribatida</taxon>
        <taxon>Brachypylina</taxon>
        <taxon>Oppioidea</taxon>
        <taxon>Oppiidae</taxon>
        <taxon>Medioppia</taxon>
    </lineage>
</organism>
<feature type="domain" description="K Homology" evidence="6">
    <location>
        <begin position="263"/>
        <end position="331"/>
    </location>
</feature>
<dbReference type="Gene3D" id="3.30.1370.10">
    <property type="entry name" value="K Homology domain, type 1"/>
    <property type="match status" value="7"/>
</dbReference>
<dbReference type="CDD" id="cd22410">
    <property type="entry name" value="KH-I_Vigilin_rpt7"/>
    <property type="match status" value="1"/>
</dbReference>
<feature type="domain" description="K Homology" evidence="6">
    <location>
        <begin position="336"/>
        <end position="404"/>
    </location>
</feature>
<dbReference type="InterPro" id="IPR057778">
    <property type="entry name" value="KH_Vigilin_N"/>
</dbReference>
<dbReference type="Pfam" id="PF00013">
    <property type="entry name" value="KH_1"/>
    <property type="match status" value="7"/>
</dbReference>
<evidence type="ECO:0000256" key="2">
    <source>
        <dbReference type="ARBA" id="ARBA00022490"/>
    </source>
</evidence>
<dbReference type="InterPro" id="IPR004087">
    <property type="entry name" value="KH_dom"/>
</dbReference>
<dbReference type="CDD" id="cd22407">
    <property type="entry name" value="KH-I_Vigilin_rpt3"/>
    <property type="match status" value="1"/>
</dbReference>
<keyword evidence="2" id="KW-0963">Cytoplasm</keyword>
<feature type="domain" description="K Homology" evidence="6">
    <location>
        <begin position="191"/>
        <end position="259"/>
    </location>
</feature>
<evidence type="ECO:0000313" key="8">
    <source>
        <dbReference type="Proteomes" id="UP000759131"/>
    </source>
</evidence>
<proteinExistence type="predicted"/>
<keyword evidence="4 5" id="KW-0694">RNA-binding</keyword>
<dbReference type="PANTHER" id="PTHR10627:SF31">
    <property type="entry name" value="DODECA-SATELLITE-BINDING PROTEIN 1, ISOFORM A"/>
    <property type="match status" value="1"/>
</dbReference>
<dbReference type="SUPFAM" id="SSF54791">
    <property type="entry name" value="Eukaryotic type KH-domain (KH-domain type I)"/>
    <property type="match status" value="7"/>
</dbReference>
<evidence type="ECO:0000313" key="7">
    <source>
        <dbReference type="EMBL" id="CAD7635641.1"/>
    </source>
</evidence>
<dbReference type="OrthoDB" id="10027144at2759"/>
<dbReference type="EMBL" id="CAJPIZ010017362">
    <property type="protein sequence ID" value="CAG2116071.1"/>
    <property type="molecule type" value="Genomic_DNA"/>
</dbReference>
<evidence type="ECO:0000259" key="6">
    <source>
        <dbReference type="SMART" id="SM00322"/>
    </source>
</evidence>
<feature type="domain" description="K Homology" evidence="6">
    <location>
        <begin position="476"/>
        <end position="548"/>
    </location>
</feature>
<comment type="subcellular location">
    <subcellularLocation>
        <location evidence="1">Cytoplasm</location>
    </subcellularLocation>
</comment>
<dbReference type="SMART" id="SM00322">
    <property type="entry name" value="KH"/>
    <property type="match status" value="8"/>
</dbReference>
<dbReference type="EMBL" id="OC871937">
    <property type="protein sequence ID" value="CAD7635641.1"/>
    <property type="molecule type" value="Genomic_DNA"/>
</dbReference>
<dbReference type="GO" id="GO:0003729">
    <property type="term" value="F:mRNA binding"/>
    <property type="evidence" value="ECO:0007669"/>
    <property type="project" value="TreeGrafter"/>
</dbReference>
<dbReference type="CDD" id="cd22408">
    <property type="entry name" value="KH-I_Vigilin_rpt4"/>
    <property type="match status" value="1"/>
</dbReference>
<dbReference type="PROSITE" id="PS50084">
    <property type="entry name" value="KH_TYPE_1"/>
    <property type="match status" value="7"/>
</dbReference>
<evidence type="ECO:0000256" key="5">
    <source>
        <dbReference type="PROSITE-ProRule" id="PRU00117"/>
    </source>
</evidence>
<dbReference type="CDD" id="cd22406">
    <property type="entry name" value="KH-I_Vigilin_rpt2"/>
    <property type="match status" value="1"/>
</dbReference>
<dbReference type="Proteomes" id="UP000759131">
    <property type="component" value="Unassembled WGS sequence"/>
</dbReference>
<dbReference type="CDD" id="cd22405">
    <property type="entry name" value="KH-I_Vigilin_rpt1"/>
    <property type="match status" value="1"/>
</dbReference>
<keyword evidence="3" id="KW-0677">Repeat</keyword>